<feature type="chain" id="PRO_5040460830" evidence="3">
    <location>
        <begin position="30"/>
        <end position="201"/>
    </location>
</feature>
<proteinExistence type="predicted"/>
<gene>
    <name evidence="4" type="ORF">SEMRO_618_G176160.1</name>
</gene>
<keyword evidence="2" id="KW-1133">Transmembrane helix</keyword>
<evidence type="ECO:0000313" key="4">
    <source>
        <dbReference type="EMBL" id="CAB9513850.1"/>
    </source>
</evidence>
<evidence type="ECO:0000313" key="5">
    <source>
        <dbReference type="Proteomes" id="UP001153069"/>
    </source>
</evidence>
<evidence type="ECO:0000256" key="2">
    <source>
        <dbReference type="SAM" id="Phobius"/>
    </source>
</evidence>
<feature type="compositionally biased region" description="Polar residues" evidence="1">
    <location>
        <begin position="66"/>
        <end position="80"/>
    </location>
</feature>
<keyword evidence="5" id="KW-1185">Reference proteome</keyword>
<feature type="region of interest" description="Disordered" evidence="1">
    <location>
        <begin position="57"/>
        <end position="92"/>
    </location>
</feature>
<reference evidence="4" key="1">
    <citation type="submission" date="2020-06" db="EMBL/GenBank/DDBJ databases">
        <authorList>
            <consortium name="Plant Systems Biology data submission"/>
        </authorList>
    </citation>
    <scope>NUCLEOTIDE SEQUENCE</scope>
    <source>
        <strain evidence="4">D6</strain>
    </source>
</reference>
<keyword evidence="3" id="KW-0732">Signal</keyword>
<organism evidence="4 5">
    <name type="scientific">Seminavis robusta</name>
    <dbReference type="NCBI Taxonomy" id="568900"/>
    <lineage>
        <taxon>Eukaryota</taxon>
        <taxon>Sar</taxon>
        <taxon>Stramenopiles</taxon>
        <taxon>Ochrophyta</taxon>
        <taxon>Bacillariophyta</taxon>
        <taxon>Bacillariophyceae</taxon>
        <taxon>Bacillariophycidae</taxon>
        <taxon>Naviculales</taxon>
        <taxon>Naviculaceae</taxon>
        <taxon>Seminavis</taxon>
    </lineage>
</organism>
<keyword evidence="2" id="KW-0472">Membrane</keyword>
<evidence type="ECO:0000256" key="1">
    <source>
        <dbReference type="SAM" id="MobiDB-lite"/>
    </source>
</evidence>
<dbReference type="EMBL" id="CAICTM010000617">
    <property type="protein sequence ID" value="CAB9513850.1"/>
    <property type="molecule type" value="Genomic_DNA"/>
</dbReference>
<name>A0A9N8HIU2_9STRA</name>
<feature type="transmembrane region" description="Helical" evidence="2">
    <location>
        <begin position="110"/>
        <end position="131"/>
    </location>
</feature>
<keyword evidence="2" id="KW-0812">Transmembrane</keyword>
<comment type="caution">
    <text evidence="4">The sequence shown here is derived from an EMBL/GenBank/DDBJ whole genome shotgun (WGS) entry which is preliminary data.</text>
</comment>
<feature type="signal peptide" evidence="3">
    <location>
        <begin position="1"/>
        <end position="29"/>
    </location>
</feature>
<dbReference type="Proteomes" id="UP001153069">
    <property type="component" value="Unassembled WGS sequence"/>
</dbReference>
<protein>
    <submittedName>
        <fullName evidence="4">Uncharacterized protein</fullName>
    </submittedName>
</protein>
<dbReference type="AlphaFoldDB" id="A0A9N8HIU2"/>
<evidence type="ECO:0000256" key="3">
    <source>
        <dbReference type="SAM" id="SignalP"/>
    </source>
</evidence>
<sequence length="201" mass="22131">MSKPGAVVLLVPWMSLVLLLLSRSVPVWSFQPTKPPIAFQHYLRTQQRQFFFRVHLSDPPNEDSNNEPATGSTPEKNTSAAAEEEPVNKIEPASESLSPLDWLSKVQTGFIYFFATAVAAGLLLNLFGYGYTLSPGEGLRIDSLNELRMEQQLDVASGNNAARGPGGLTGFFLRNPFTASLILTGIVLVYENVVYKNNNKK</sequence>
<accession>A0A9N8HIU2</accession>